<sequence length="428" mass="48853">MFPRIALHVVHFNSIQKCEPYKIKFPQKIFPSLAIEFTSSDLRMPGERIHKRVMNPKNGRKEETGKTQKTMAVREELEKRDPDGDYNFVDTDIILHFRGATTTSLLRSIVKNVSAAVPDDVIIHKPGVPFLHNLKQRLIAGSNFIIDGAIFDNAIKFSVDLCAKTLCSRDHVMKKHIALHLNPRLPMNCVVRNSYIDSTWGEEEIKTFRRNPLKRGLEFILEIYVSPSEYLVAVNGSHFCTFAHRLPFESISSIEINGDIILKKVALMYSKVYPTISSDPVSNDGALEVPLIKKLPQSLSLTTTIIIKGTVYLLPFNCYINLQSGSQIYPHPLIAFHMNLRWQPAEEDVIIFNSWTNDMWDSELELPMCNLFQPGSDFELQIKVNVNGFQVIVNDFPLPVFQHRMKYELVDTLVVQGDVKLSRADVLR</sequence>
<dbReference type="PANTHER" id="PTHR11346:SF176">
    <property type="entry name" value="32 KDA BETA-GALACTOSIDE-BINDING LECTIN LEC-3"/>
    <property type="match status" value="1"/>
</dbReference>
<feature type="domain" description="Galectin" evidence="3">
    <location>
        <begin position="291"/>
        <end position="427"/>
    </location>
</feature>
<organism evidence="4 5">
    <name type="scientific">Apolygus lucorum</name>
    <name type="common">Small green plant bug</name>
    <name type="synonym">Lygocoris lucorum</name>
    <dbReference type="NCBI Taxonomy" id="248454"/>
    <lineage>
        <taxon>Eukaryota</taxon>
        <taxon>Metazoa</taxon>
        <taxon>Ecdysozoa</taxon>
        <taxon>Arthropoda</taxon>
        <taxon>Hexapoda</taxon>
        <taxon>Insecta</taxon>
        <taxon>Pterygota</taxon>
        <taxon>Neoptera</taxon>
        <taxon>Paraneoptera</taxon>
        <taxon>Hemiptera</taxon>
        <taxon>Heteroptera</taxon>
        <taxon>Panheteroptera</taxon>
        <taxon>Cimicomorpha</taxon>
        <taxon>Miridae</taxon>
        <taxon>Mirini</taxon>
        <taxon>Apolygus</taxon>
    </lineage>
</organism>
<dbReference type="PROSITE" id="PS51304">
    <property type="entry name" value="GALECTIN"/>
    <property type="match status" value="2"/>
</dbReference>
<evidence type="ECO:0000313" key="4">
    <source>
        <dbReference type="EMBL" id="KAF6210657.1"/>
    </source>
</evidence>
<dbReference type="InterPro" id="IPR044156">
    <property type="entry name" value="Galectin-like"/>
</dbReference>
<dbReference type="AlphaFoldDB" id="A0A8S9XNW5"/>
<dbReference type="SMART" id="SM00908">
    <property type="entry name" value="Gal-bind_lectin"/>
    <property type="match status" value="2"/>
</dbReference>
<dbReference type="Proteomes" id="UP000466442">
    <property type="component" value="Linkage Group LG5"/>
</dbReference>
<keyword evidence="5" id="KW-1185">Reference proteome</keyword>
<accession>A0A8S9XNW5</accession>
<dbReference type="Pfam" id="PF00337">
    <property type="entry name" value="Gal-bind_lectin"/>
    <property type="match status" value="2"/>
</dbReference>
<proteinExistence type="predicted"/>
<protein>
    <recommendedName>
        <fullName evidence="2">Galectin</fullName>
    </recommendedName>
</protein>
<dbReference type="Gene3D" id="2.60.120.200">
    <property type="match status" value="2"/>
</dbReference>
<dbReference type="GO" id="GO:0030246">
    <property type="term" value="F:carbohydrate binding"/>
    <property type="evidence" value="ECO:0007669"/>
    <property type="project" value="UniProtKB-UniRule"/>
</dbReference>
<dbReference type="SMART" id="SM00276">
    <property type="entry name" value="GLECT"/>
    <property type="match status" value="2"/>
</dbReference>
<dbReference type="PANTHER" id="PTHR11346">
    <property type="entry name" value="GALECTIN"/>
    <property type="match status" value="1"/>
</dbReference>
<dbReference type="CDD" id="cd00070">
    <property type="entry name" value="GLECT"/>
    <property type="match status" value="2"/>
</dbReference>
<evidence type="ECO:0000259" key="3">
    <source>
        <dbReference type="PROSITE" id="PS51304"/>
    </source>
</evidence>
<evidence type="ECO:0000256" key="2">
    <source>
        <dbReference type="RuleBase" id="RU102079"/>
    </source>
</evidence>
<dbReference type="EMBL" id="WIXP02000005">
    <property type="protein sequence ID" value="KAF6210657.1"/>
    <property type="molecule type" value="Genomic_DNA"/>
</dbReference>
<name>A0A8S9XNW5_APOLU</name>
<feature type="domain" description="Galectin" evidence="3">
    <location>
        <begin position="130"/>
        <end position="268"/>
    </location>
</feature>
<comment type="caution">
    <text evidence="4">The sequence shown here is derived from an EMBL/GenBank/DDBJ whole genome shotgun (WGS) entry which is preliminary data.</text>
</comment>
<reference evidence="4" key="1">
    <citation type="journal article" date="2021" name="Mol. Ecol. Resour.">
        <title>Apolygus lucorum genome provides insights into omnivorousness and mesophyll feeding.</title>
        <authorList>
            <person name="Liu Y."/>
            <person name="Liu H."/>
            <person name="Wang H."/>
            <person name="Huang T."/>
            <person name="Liu B."/>
            <person name="Yang B."/>
            <person name="Yin L."/>
            <person name="Li B."/>
            <person name="Zhang Y."/>
            <person name="Zhang S."/>
            <person name="Jiang F."/>
            <person name="Zhang X."/>
            <person name="Ren Y."/>
            <person name="Wang B."/>
            <person name="Wang S."/>
            <person name="Lu Y."/>
            <person name="Wu K."/>
            <person name="Fan W."/>
            <person name="Wang G."/>
        </authorList>
    </citation>
    <scope>NUCLEOTIDE SEQUENCE</scope>
    <source>
        <strain evidence="4">12Hb</strain>
    </source>
</reference>
<dbReference type="SUPFAM" id="SSF49899">
    <property type="entry name" value="Concanavalin A-like lectins/glucanases"/>
    <property type="match status" value="2"/>
</dbReference>
<evidence type="ECO:0000256" key="1">
    <source>
        <dbReference type="ARBA" id="ARBA00022734"/>
    </source>
</evidence>
<dbReference type="InterPro" id="IPR001079">
    <property type="entry name" value="Galectin_CRD"/>
</dbReference>
<evidence type="ECO:0000313" key="5">
    <source>
        <dbReference type="Proteomes" id="UP000466442"/>
    </source>
</evidence>
<dbReference type="OrthoDB" id="5795596at2759"/>
<dbReference type="InterPro" id="IPR013320">
    <property type="entry name" value="ConA-like_dom_sf"/>
</dbReference>
<keyword evidence="1 2" id="KW-0430">Lectin</keyword>
<gene>
    <name evidence="4" type="ORF">GE061_013764</name>
</gene>
<dbReference type="GO" id="GO:0016936">
    <property type="term" value="F:galactoside binding"/>
    <property type="evidence" value="ECO:0007669"/>
    <property type="project" value="TreeGrafter"/>
</dbReference>